<dbReference type="InterPro" id="IPR013762">
    <property type="entry name" value="Integrase-like_cat_sf"/>
</dbReference>
<dbReference type="InterPro" id="IPR044068">
    <property type="entry name" value="CB"/>
</dbReference>
<dbReference type="GO" id="GO:0006310">
    <property type="term" value="P:DNA recombination"/>
    <property type="evidence" value="ECO:0007669"/>
    <property type="project" value="UniProtKB-KW"/>
</dbReference>
<dbReference type="GO" id="GO:0003677">
    <property type="term" value="F:DNA binding"/>
    <property type="evidence" value="ECO:0007669"/>
    <property type="project" value="UniProtKB-UniRule"/>
</dbReference>
<evidence type="ECO:0000256" key="4">
    <source>
        <dbReference type="ARBA" id="ARBA00023172"/>
    </source>
</evidence>
<evidence type="ECO:0000259" key="6">
    <source>
        <dbReference type="PROSITE" id="PS51898"/>
    </source>
</evidence>
<dbReference type="Pfam" id="PF22022">
    <property type="entry name" value="Phage_int_M"/>
    <property type="match status" value="1"/>
</dbReference>
<dbReference type="InterPro" id="IPR011010">
    <property type="entry name" value="DNA_brk_join_enz"/>
</dbReference>
<reference evidence="8" key="1">
    <citation type="submission" date="2020-04" db="EMBL/GenBank/DDBJ databases">
        <title>Deep metagenomics examines the oral microbiome during advanced dental caries in children, revealing novel taxa and co-occurrences with host molecules.</title>
        <authorList>
            <person name="Baker J.L."/>
            <person name="Morton J.T."/>
            <person name="Dinis M."/>
            <person name="Alvarez R."/>
            <person name="Tran N.C."/>
            <person name="Knight R."/>
            <person name="Edlund A."/>
        </authorList>
    </citation>
    <scope>NUCLEOTIDE SEQUENCE</scope>
    <source>
        <strain evidence="8">JCVI_32_bin.24</strain>
    </source>
</reference>
<protein>
    <submittedName>
        <fullName evidence="8">Phage integrase Arm DNA-binding domain-containing protein</fullName>
    </submittedName>
</protein>
<dbReference type="Pfam" id="PF00589">
    <property type="entry name" value="Phage_integrase"/>
    <property type="match status" value="1"/>
</dbReference>
<keyword evidence="2" id="KW-0229">DNA integration</keyword>
<dbReference type="Pfam" id="PF09003">
    <property type="entry name" value="Arm-DNA-bind_1"/>
    <property type="match status" value="1"/>
</dbReference>
<evidence type="ECO:0000313" key="8">
    <source>
        <dbReference type="EMBL" id="MBF1163729.1"/>
    </source>
</evidence>
<evidence type="ECO:0000256" key="5">
    <source>
        <dbReference type="PROSITE-ProRule" id="PRU01248"/>
    </source>
</evidence>
<dbReference type="AlphaFoldDB" id="A0A930BP85"/>
<sequence length="369" mass="41848">MAPRPRNRKNVSLPPNVYPNRGSYVWKHPVTGKRYGLGSNKAVALAQAHEANLAVLNLLEKPRLVHRIAGQPETLSEWLDQYKEIVDKRYTDNKIAKSTRDDRKQKCNTINGKIGQTLLKEISTRTIADFLKTYDNEGKARMGQAMRSLLIDIFREAIAAGWCDRNPVEVTRSERVKTKRERLSLDQFLAIYAKAQEESPEWMLHALELAILTGQRRGDLAKMKYTDIKGDCINVIQQKNKRIDETGHKVAIPTELSVAGFSLQTTVAKTKNVVSRYLIHHTKQAGRAKIGSKVRDVSLTQEFARLRELAGICGESPPSLHEVRSLSARLYTEKYGKEFANALLGHKSAKMTELYLDERDGWFRPKIAN</sequence>
<dbReference type="PROSITE" id="PS51900">
    <property type="entry name" value="CB"/>
    <property type="match status" value="1"/>
</dbReference>
<organism evidence="8 9">
    <name type="scientific">Dechloromonas agitata</name>
    <dbReference type="NCBI Taxonomy" id="73030"/>
    <lineage>
        <taxon>Bacteria</taxon>
        <taxon>Pseudomonadati</taxon>
        <taxon>Pseudomonadota</taxon>
        <taxon>Betaproteobacteria</taxon>
        <taxon>Rhodocyclales</taxon>
        <taxon>Azonexaceae</taxon>
        <taxon>Dechloromonas</taxon>
    </lineage>
</organism>
<keyword evidence="3 5" id="KW-0238">DNA-binding</keyword>
<dbReference type="InterPro" id="IPR050808">
    <property type="entry name" value="Phage_Integrase"/>
</dbReference>
<evidence type="ECO:0000256" key="3">
    <source>
        <dbReference type="ARBA" id="ARBA00023125"/>
    </source>
</evidence>
<dbReference type="PROSITE" id="PS51898">
    <property type="entry name" value="TYR_RECOMBINASE"/>
    <property type="match status" value="1"/>
</dbReference>
<dbReference type="EMBL" id="JABZMI010000013">
    <property type="protein sequence ID" value="MBF1163729.1"/>
    <property type="molecule type" value="Genomic_DNA"/>
</dbReference>
<dbReference type="InterPro" id="IPR010998">
    <property type="entry name" value="Integrase_recombinase_N"/>
</dbReference>
<feature type="domain" description="Core-binding (CB)" evidence="7">
    <location>
        <begin position="73"/>
        <end position="158"/>
    </location>
</feature>
<dbReference type="PANTHER" id="PTHR30629">
    <property type="entry name" value="PROPHAGE INTEGRASE"/>
    <property type="match status" value="1"/>
</dbReference>
<dbReference type="PANTHER" id="PTHR30629:SF2">
    <property type="entry name" value="PROPHAGE INTEGRASE INTS-RELATED"/>
    <property type="match status" value="1"/>
</dbReference>
<dbReference type="Gene3D" id="3.30.160.60">
    <property type="entry name" value="Classic Zinc Finger"/>
    <property type="match status" value="1"/>
</dbReference>
<dbReference type="SUPFAM" id="SSF54171">
    <property type="entry name" value="DNA-binding domain"/>
    <property type="match status" value="1"/>
</dbReference>
<evidence type="ECO:0000256" key="1">
    <source>
        <dbReference type="ARBA" id="ARBA00008857"/>
    </source>
</evidence>
<evidence type="ECO:0000259" key="7">
    <source>
        <dbReference type="PROSITE" id="PS51900"/>
    </source>
</evidence>
<evidence type="ECO:0000256" key="2">
    <source>
        <dbReference type="ARBA" id="ARBA00022908"/>
    </source>
</evidence>
<dbReference type="GO" id="GO:0008907">
    <property type="term" value="F:integrase activity"/>
    <property type="evidence" value="ECO:0007669"/>
    <property type="project" value="InterPro"/>
</dbReference>
<accession>A0A930BP85</accession>
<gene>
    <name evidence="8" type="ORF">HXL68_01685</name>
</gene>
<comment type="caution">
    <text evidence="8">The sequence shown here is derived from an EMBL/GenBank/DDBJ whole genome shotgun (WGS) entry which is preliminary data.</text>
</comment>
<evidence type="ECO:0000313" key="9">
    <source>
        <dbReference type="Proteomes" id="UP000718593"/>
    </source>
</evidence>
<feature type="domain" description="Tyr recombinase" evidence="6">
    <location>
        <begin position="178"/>
        <end position="369"/>
    </location>
</feature>
<keyword evidence="4" id="KW-0233">DNA recombination</keyword>
<dbReference type="InterPro" id="IPR016177">
    <property type="entry name" value="DNA-bd_dom_sf"/>
</dbReference>
<name>A0A930BP85_9RHOO</name>
<proteinExistence type="inferred from homology"/>
<dbReference type="Gene3D" id="1.10.150.130">
    <property type="match status" value="1"/>
</dbReference>
<dbReference type="InterPro" id="IPR053876">
    <property type="entry name" value="Phage_int_M"/>
</dbReference>
<dbReference type="Gene3D" id="1.10.443.10">
    <property type="entry name" value="Intergrase catalytic core"/>
    <property type="match status" value="1"/>
</dbReference>
<dbReference type="SUPFAM" id="SSF56349">
    <property type="entry name" value="DNA breaking-rejoining enzymes"/>
    <property type="match status" value="1"/>
</dbReference>
<dbReference type="Proteomes" id="UP000718593">
    <property type="component" value="Unassembled WGS sequence"/>
</dbReference>
<comment type="similarity">
    <text evidence="1">Belongs to the 'phage' integrase family.</text>
</comment>
<dbReference type="InterPro" id="IPR015094">
    <property type="entry name" value="Integrase_lambda-typ_DNA-bd_N"/>
</dbReference>
<dbReference type="InterPro" id="IPR002104">
    <property type="entry name" value="Integrase_catalytic"/>
</dbReference>